<dbReference type="Proteomes" id="UP001244297">
    <property type="component" value="Unassembled WGS sequence"/>
</dbReference>
<evidence type="ECO:0000313" key="3">
    <source>
        <dbReference type="EMBL" id="MDN3569859.1"/>
    </source>
</evidence>
<gene>
    <name evidence="3" type="ORF">QWZ18_04360</name>
</gene>
<comment type="caution">
    <text evidence="3">The sequence shown here is derived from an EMBL/GenBank/DDBJ whole genome shotgun (WGS) entry which is preliminary data.</text>
</comment>
<dbReference type="Gene3D" id="3.40.50.300">
    <property type="entry name" value="P-loop containing nucleotide triphosphate hydrolases"/>
    <property type="match status" value="2"/>
</dbReference>
<feature type="coiled-coil region" evidence="1">
    <location>
        <begin position="598"/>
        <end position="625"/>
    </location>
</feature>
<sequence length="1161" mass="127710">MRLRRLDLIRYGKFTDQVIDFGDKDDAGPDLHIIYGLNEAGKSTAFSAYLDLLFGIEKRTRYGFLHQYNAMEVGAVLDFGGARHEFRRVTQRAGSLRDASGQPVGETVLGGALSGLTRDAYRMMFSLDEQTLEDGGNAILESKGDLGELLFSASAGLVDLSTALAIVATEADRIFRKRASSTEIATLKRRLSDLKGERDKIDTQASAYAGLVADLRRAERAYDEAVLERGTLKARQDTLSCLMRAAPLAADHARISHDLAALADLPRPPGHWAAELPALMVRDATLATTLRGKDEQTARLRAEIDGIEFDRNILRLADRIEALMAMSSRFQTAEADLPKRRAALAEAQARLANLARSAAGEAGAKDPNALIVEAATLGTLRSLLEEWSGIEVRLTAAAEETTMASRALDDALAERASLDQIAPPLAVPRKAALQAGVTRLRDGNLLADRRVAAKSATGKAQALDYALRSLEAWTGGVDALEDLAVPSPRQIRAWRDTFSAQDLRRARHRERCRELLLSQAEIEAALDVAASVAGAIGDEEARALREVRERAWSAYRERPAADTVAGFELAMHAVDAMAEARIANVDRLAEIRGLKRDLALTKARIAAETELLAEVESEIADLTADIAGTLPTAIERMLAKPVGEQLSDIDDWIAKRDRTLVALSELRSARAETESLDTEIRNEARRLAEAIDPGDGALAWVDATVLLQAADTLLAAEAAQSQQRVSVDKLIRSGTRILESRRKAAEDAAEAKADWETRWAVALSGSWLSAHTADRNAIRAVVDLIAGLPAQIAERDAIQYRVKAMEADCEAFLNELDTLHRELGETPKGRDPVAATALRDRRETSLRAFSRRGEKERELAGLVEERLALLDEMAVHDAYKSEILTFFQAESLADVSAWLERCAHRDRLEDELRQLSTRILHETESATMDAALTRLGEIAPAERAASNNELLKRIDDLDMRLQGLFAARSSASDRLAAVGGDDAVARIEAERRTVTLQIEDKALRYLHLRTGALLAERALQVYREKHRGSMMRRASDAFRAITRDAYTGLTTRPEKDREILIGLPRAGGSKFANDMSKGTRFQLYLALRLAGYEEFALGRQAVPFVADDIMETFDELRSEEVLSMFGKMSTVGQVIYLTHHRHLCEIARKVVPNVKIHELYS</sequence>
<dbReference type="InterPro" id="IPR027417">
    <property type="entry name" value="P-loop_NTPase"/>
</dbReference>
<name>A0ABT8AJ45_9HYPH</name>
<evidence type="ECO:0000313" key="4">
    <source>
        <dbReference type="Proteomes" id="UP001244297"/>
    </source>
</evidence>
<protein>
    <submittedName>
        <fullName evidence="3">AAA family ATPase</fullName>
    </submittedName>
</protein>
<evidence type="ECO:0000256" key="1">
    <source>
        <dbReference type="SAM" id="Coils"/>
    </source>
</evidence>
<feature type="coiled-coil region" evidence="1">
    <location>
        <begin position="177"/>
        <end position="235"/>
    </location>
</feature>
<keyword evidence="4" id="KW-1185">Reference proteome</keyword>
<reference evidence="4" key="1">
    <citation type="journal article" date="2019" name="Int. J. Syst. Evol. Microbiol.">
        <title>The Global Catalogue of Microorganisms (GCM) 10K type strain sequencing project: providing services to taxonomists for standard genome sequencing and annotation.</title>
        <authorList>
            <consortium name="The Broad Institute Genomics Platform"/>
            <consortium name="The Broad Institute Genome Sequencing Center for Infectious Disease"/>
            <person name="Wu L."/>
            <person name="Ma J."/>
        </authorList>
    </citation>
    <scope>NUCLEOTIDE SEQUENCE [LARGE SCALE GENOMIC DNA]</scope>
    <source>
        <strain evidence="4">CECT 7806</strain>
    </source>
</reference>
<dbReference type="SUPFAM" id="SSF52540">
    <property type="entry name" value="P-loop containing nucleoside triphosphate hydrolases"/>
    <property type="match status" value="1"/>
</dbReference>
<dbReference type="EMBL" id="JAUFPT010000008">
    <property type="protein sequence ID" value="MDN3569859.1"/>
    <property type="molecule type" value="Genomic_DNA"/>
</dbReference>
<accession>A0ABT8AJ45</accession>
<dbReference type="PANTHER" id="PTHR41259">
    <property type="entry name" value="DOUBLE-STRAND BREAK REPAIR RAD50 ATPASE, PUTATIVE-RELATED"/>
    <property type="match status" value="1"/>
</dbReference>
<keyword evidence="1" id="KW-0175">Coiled coil</keyword>
<dbReference type="RefSeq" id="WP_238291001.1">
    <property type="nucleotide sequence ID" value="NZ_BPQS01000030.1"/>
</dbReference>
<feature type="domain" description="YhaN AAA" evidence="2">
    <location>
        <begin position="1"/>
        <end position="207"/>
    </location>
</feature>
<evidence type="ECO:0000259" key="2">
    <source>
        <dbReference type="Pfam" id="PF13514"/>
    </source>
</evidence>
<dbReference type="PANTHER" id="PTHR41259:SF1">
    <property type="entry name" value="DOUBLE-STRAND BREAK REPAIR RAD50 ATPASE, PUTATIVE-RELATED"/>
    <property type="match status" value="1"/>
</dbReference>
<organism evidence="3 4">
    <name type="scientific">Methylobacterium longum</name>
    <dbReference type="NCBI Taxonomy" id="767694"/>
    <lineage>
        <taxon>Bacteria</taxon>
        <taxon>Pseudomonadati</taxon>
        <taxon>Pseudomonadota</taxon>
        <taxon>Alphaproteobacteria</taxon>
        <taxon>Hyphomicrobiales</taxon>
        <taxon>Methylobacteriaceae</taxon>
        <taxon>Methylobacterium</taxon>
    </lineage>
</organism>
<proteinExistence type="predicted"/>
<dbReference type="InterPro" id="IPR038734">
    <property type="entry name" value="YhaN_AAA"/>
</dbReference>
<dbReference type="Pfam" id="PF13514">
    <property type="entry name" value="AAA_27"/>
    <property type="match status" value="1"/>
</dbReference>